<keyword evidence="4" id="KW-1185">Reference proteome</keyword>
<dbReference type="PANTHER" id="PTHR46112:SF2">
    <property type="entry name" value="XAA-PRO AMINOPEPTIDASE P-RELATED"/>
    <property type="match status" value="1"/>
</dbReference>
<evidence type="ECO:0000259" key="2">
    <source>
        <dbReference type="Pfam" id="PF01321"/>
    </source>
</evidence>
<dbReference type="InterPro" id="IPR029149">
    <property type="entry name" value="Creatin/AminoP/Spt16_N"/>
</dbReference>
<name>A0A1M7M8B4_9FIRM</name>
<dbReference type="RefSeq" id="WP_073258413.1">
    <property type="nucleotide sequence ID" value="NZ_FRCR01000018.1"/>
</dbReference>
<dbReference type="PANTHER" id="PTHR46112">
    <property type="entry name" value="AMINOPEPTIDASE"/>
    <property type="match status" value="1"/>
</dbReference>
<evidence type="ECO:0000313" key="3">
    <source>
        <dbReference type="EMBL" id="SHM86923.1"/>
    </source>
</evidence>
<dbReference type="Pfam" id="PF00557">
    <property type="entry name" value="Peptidase_M24"/>
    <property type="match status" value="1"/>
</dbReference>
<dbReference type="OrthoDB" id="9806388at2"/>
<proteinExistence type="predicted"/>
<dbReference type="InterPro" id="IPR050659">
    <property type="entry name" value="Peptidase_M24B"/>
</dbReference>
<feature type="domain" description="Peptidase M24" evidence="1">
    <location>
        <begin position="144"/>
        <end position="347"/>
    </location>
</feature>
<evidence type="ECO:0000259" key="1">
    <source>
        <dbReference type="Pfam" id="PF00557"/>
    </source>
</evidence>
<dbReference type="SUPFAM" id="SSF53092">
    <property type="entry name" value="Creatinase/prolidase N-terminal domain"/>
    <property type="match status" value="1"/>
</dbReference>
<accession>A0A1M7M8B4</accession>
<dbReference type="EMBL" id="FRCR01000018">
    <property type="protein sequence ID" value="SHM86923.1"/>
    <property type="molecule type" value="Genomic_DNA"/>
</dbReference>
<dbReference type="InterPro" id="IPR000994">
    <property type="entry name" value="Pept_M24"/>
</dbReference>
<dbReference type="SUPFAM" id="SSF55920">
    <property type="entry name" value="Creatinase/aminopeptidase"/>
    <property type="match status" value="1"/>
</dbReference>
<gene>
    <name evidence="3" type="ORF">SAMN05660826_02209</name>
</gene>
<protein>
    <submittedName>
        <fullName evidence="3">Xaa-Pro dipeptidase</fullName>
    </submittedName>
</protein>
<dbReference type="STRING" id="447595.SAMN05660826_02209"/>
<dbReference type="Proteomes" id="UP000184375">
    <property type="component" value="Unassembled WGS sequence"/>
</dbReference>
<dbReference type="InterPro" id="IPR000587">
    <property type="entry name" value="Creatinase_N"/>
</dbReference>
<dbReference type="CDD" id="cd01092">
    <property type="entry name" value="APP-like"/>
    <property type="match status" value="1"/>
</dbReference>
<dbReference type="Pfam" id="PF01321">
    <property type="entry name" value="Creatinase_N"/>
    <property type="match status" value="1"/>
</dbReference>
<dbReference type="InterPro" id="IPR036005">
    <property type="entry name" value="Creatinase/aminopeptidase-like"/>
</dbReference>
<dbReference type="Gene3D" id="3.40.350.10">
    <property type="entry name" value="Creatinase/prolidase N-terminal domain"/>
    <property type="match status" value="1"/>
</dbReference>
<sequence length="362" mass="40453">MNFAKRLERLVELLNEKNLDAAILGDRANVRYFTGMRFNAASFSILFVSKKGDVVLLTAILDYNRVKKTCFIKDIRKFPEDDPNYLAPLRELLSGRDVKTVGVEFSSVSVERENLIKEVTKAELLNIENDLLNMRMVKDKEEIELIKAAAKIAEKAMIKAMESVREGMKEYEVSAIAQDVMMREGAEGLSFEPFVMSGENAWLPQRFSSAKELKKGELSLFDMGCIFAGYCSDITRTFSLGGISDEQKNLFEVAYEAQKRAIKTVRPGVLAEDVDKAARDYIAEKGYGKYFPHLTGHGLGLSIHEMPIVDVGRKTVLQPGMVITVEPGVYVEGIGAARVEDMVLVTEDGCELLTNAPRELVR</sequence>
<dbReference type="Gene3D" id="3.90.230.10">
    <property type="entry name" value="Creatinase/methionine aminopeptidase superfamily"/>
    <property type="match status" value="1"/>
</dbReference>
<reference evidence="4" key="1">
    <citation type="submission" date="2016-11" db="EMBL/GenBank/DDBJ databases">
        <authorList>
            <person name="Varghese N."/>
            <person name="Submissions S."/>
        </authorList>
    </citation>
    <scope>NUCLEOTIDE SEQUENCE [LARGE SCALE GENOMIC DNA]</scope>
    <source>
        <strain evidence="4">DSM 18802</strain>
    </source>
</reference>
<feature type="domain" description="Creatinase N-terminal" evidence="2">
    <location>
        <begin position="6"/>
        <end position="137"/>
    </location>
</feature>
<organism evidence="3 4">
    <name type="scientific">Caldanaerovirga acetigignens</name>
    <dbReference type="NCBI Taxonomy" id="447595"/>
    <lineage>
        <taxon>Bacteria</taxon>
        <taxon>Bacillati</taxon>
        <taxon>Bacillota</taxon>
        <taxon>Clostridia</taxon>
        <taxon>Thermosediminibacterales</taxon>
        <taxon>Thermosediminibacteraceae</taxon>
        <taxon>Caldanaerovirga</taxon>
    </lineage>
</organism>
<dbReference type="AlphaFoldDB" id="A0A1M7M8B4"/>
<evidence type="ECO:0000313" key="4">
    <source>
        <dbReference type="Proteomes" id="UP000184375"/>
    </source>
</evidence>